<accession>B8GK42</accession>
<dbReference type="InterPro" id="IPR036465">
    <property type="entry name" value="vWFA_dom_sf"/>
</dbReference>
<evidence type="ECO:0000259" key="1">
    <source>
        <dbReference type="Pfam" id="PF01882"/>
    </source>
</evidence>
<dbReference type="InterPro" id="IPR002881">
    <property type="entry name" value="DUF58"/>
</dbReference>
<dbReference type="AlphaFoldDB" id="B8GK42"/>
<dbReference type="Proteomes" id="UP000002457">
    <property type="component" value="Chromosome"/>
</dbReference>
<dbReference type="PANTHER" id="PTHR33608">
    <property type="entry name" value="BLL2464 PROTEIN"/>
    <property type="match status" value="1"/>
</dbReference>
<dbReference type="OrthoDB" id="3263at2157"/>
<evidence type="ECO:0000313" key="3">
    <source>
        <dbReference type="Proteomes" id="UP000002457"/>
    </source>
</evidence>
<dbReference type="Gene3D" id="3.40.50.410">
    <property type="entry name" value="von Willebrand factor, type A domain"/>
    <property type="match status" value="1"/>
</dbReference>
<protein>
    <recommendedName>
        <fullName evidence="1">DUF58 domain-containing protein</fullName>
    </recommendedName>
</protein>
<reference evidence="2 3" key="1">
    <citation type="journal article" date="2015" name="Genome Announc.">
        <title>Complete Genome Sequence of Methanosphaerula palustris E1-9CT, a Hydrogenotrophic Methanogen Isolated from a Minerotrophic Fen Peatland.</title>
        <authorList>
            <person name="Cadillo-Quiroz H."/>
            <person name="Browne P."/>
            <person name="Kyrpides N."/>
            <person name="Woyke T."/>
            <person name="Goodwin L."/>
            <person name="Detter C."/>
            <person name="Yavitt J.B."/>
            <person name="Zinder S.H."/>
        </authorList>
    </citation>
    <scope>NUCLEOTIDE SEQUENCE [LARGE SCALE GENOMIC DNA]</scope>
    <source>
        <strain evidence="3">ATCC BAA-1556 / DSM 19958 / E1-9c</strain>
    </source>
</reference>
<dbReference type="EMBL" id="CP001338">
    <property type="protein sequence ID" value="ACL17113.1"/>
    <property type="molecule type" value="Genomic_DNA"/>
</dbReference>
<dbReference type="KEGG" id="mpl:Mpal_1807"/>
<sequence>MTDLKTLLRSLHTIELKTGILVEGLAAGEHRSLFKGQGIEFSEIREYVPGDDVRTIDWKVTARLNKPYIKDFSEERDQRYYFLIDGSASGSFGSDVSKAQRILEVTASLMFAAQKQHELIGLCIFTDRIEQYIPARRGRRHLIALLNTLIAFTPHPGRTDLGKVLREFTPLLKRQSSVIVISDFFTEDPARALSLLRLHHEVSAIRVTDPREHDLPDCGLMMFEDEESGEQLLVDTSDPAIRERYRLATEAATGTFTEMCRRCRVGQVDLGTDEPYDIPLKRLFCGRRAGTAGGR</sequence>
<evidence type="ECO:0000313" key="2">
    <source>
        <dbReference type="EMBL" id="ACL17113.1"/>
    </source>
</evidence>
<dbReference type="STRING" id="521011.Mpal_1807"/>
<dbReference type="eggNOG" id="arCOG02745">
    <property type="taxonomic scope" value="Archaea"/>
</dbReference>
<name>B8GK42_METPE</name>
<proteinExistence type="predicted"/>
<dbReference type="HOGENOM" id="CLU_054927_2_0_2"/>
<dbReference type="Pfam" id="PF01882">
    <property type="entry name" value="DUF58"/>
    <property type="match status" value="1"/>
</dbReference>
<feature type="domain" description="DUF58" evidence="1">
    <location>
        <begin position="43"/>
        <end position="250"/>
    </location>
</feature>
<organism evidence="2 3">
    <name type="scientific">Methanosphaerula palustris (strain ATCC BAA-1556 / DSM 19958 / E1-9c)</name>
    <dbReference type="NCBI Taxonomy" id="521011"/>
    <lineage>
        <taxon>Archaea</taxon>
        <taxon>Methanobacteriati</taxon>
        <taxon>Methanobacteriota</taxon>
        <taxon>Stenosarchaea group</taxon>
        <taxon>Methanomicrobia</taxon>
        <taxon>Methanomicrobiales</taxon>
        <taxon>Methanoregulaceae</taxon>
        <taxon>Methanosphaerula</taxon>
    </lineage>
</organism>
<dbReference type="SUPFAM" id="SSF53300">
    <property type="entry name" value="vWA-like"/>
    <property type="match status" value="1"/>
</dbReference>
<dbReference type="PANTHER" id="PTHR33608:SF6">
    <property type="entry name" value="BLL2464 PROTEIN"/>
    <property type="match status" value="1"/>
</dbReference>
<gene>
    <name evidence="2" type="ordered locus">Mpal_1807</name>
</gene>
<keyword evidence="3" id="KW-1185">Reference proteome</keyword>